<dbReference type="GO" id="GO:0016579">
    <property type="term" value="P:protein deubiquitination"/>
    <property type="evidence" value="ECO:0007669"/>
    <property type="project" value="InterPro"/>
</dbReference>
<proteinExistence type="predicted"/>
<comment type="caution">
    <text evidence="2">The sequence shown here is derived from an EMBL/GenBank/DDBJ whole genome shotgun (WGS) entry which is preliminary data.</text>
</comment>
<dbReference type="PROSITE" id="PS50235">
    <property type="entry name" value="USP_3"/>
    <property type="match status" value="1"/>
</dbReference>
<keyword evidence="3" id="KW-1185">Reference proteome</keyword>
<accession>A0A1J4JZN0</accession>
<evidence type="ECO:0000259" key="1">
    <source>
        <dbReference type="PROSITE" id="PS50235"/>
    </source>
</evidence>
<dbReference type="InterPro" id="IPR018200">
    <property type="entry name" value="USP_CS"/>
</dbReference>
<reference evidence="2" key="1">
    <citation type="submission" date="2016-10" db="EMBL/GenBank/DDBJ databases">
        <authorList>
            <person name="Benchimol M."/>
            <person name="Almeida L.G."/>
            <person name="Vasconcelos A.T."/>
            <person name="Perreira-Neves A."/>
            <person name="Rosa I.A."/>
            <person name="Tasca T."/>
            <person name="Bogo M.R."/>
            <person name="de Souza W."/>
        </authorList>
    </citation>
    <scope>NUCLEOTIDE SEQUENCE [LARGE SCALE GENOMIC DNA]</scope>
    <source>
        <strain evidence="2">K</strain>
    </source>
</reference>
<dbReference type="Gene3D" id="3.90.70.10">
    <property type="entry name" value="Cysteine proteinases"/>
    <property type="match status" value="1"/>
</dbReference>
<dbReference type="Pfam" id="PF00443">
    <property type="entry name" value="UCH"/>
    <property type="match status" value="1"/>
</dbReference>
<dbReference type="FunFam" id="3.90.70.10:FF:000090">
    <property type="entry name" value="Clan CA, family C19, ubiquitin hydrolase-like cysteine peptidase"/>
    <property type="match status" value="1"/>
</dbReference>
<dbReference type="GO" id="GO:0004843">
    <property type="term" value="F:cysteine-type deubiquitinase activity"/>
    <property type="evidence" value="ECO:0007669"/>
    <property type="project" value="InterPro"/>
</dbReference>
<dbReference type="InterPro" id="IPR029071">
    <property type="entry name" value="Ubiquitin-like_domsf"/>
</dbReference>
<dbReference type="PANTHER" id="PTHR24006:SF925">
    <property type="entry name" value="UBIQUITINYL HYDROLASE 1"/>
    <property type="match status" value="1"/>
</dbReference>
<evidence type="ECO:0000313" key="2">
    <source>
        <dbReference type="EMBL" id="OHT02988.1"/>
    </source>
</evidence>
<dbReference type="Proteomes" id="UP000179807">
    <property type="component" value="Unassembled WGS sequence"/>
</dbReference>
<sequence length="2319" mass="267147">MFSPEDDFDTWIAILLASIEPRGEYLGLLPDFARLLSDYSNQGELSPPLESYSLNFISSAAPEIVRKLISLGYLQDYELIEVKETLKKILDSSINGFVHKIKFTDDFIFMILSNTSNIYLRNGKKIYTDPKSTLYSEIAFSFINEGPFDRLISFIHEEQTLSNFHFLTKTLNLMASEFSLEMGSNMLLNMQYTIIEFLSQFNNNNLRETNKIALSDVIKLFIKFINAQDEFNDLRKALLKFGDICLRCDYLDKQIIGSEVISRISDIDSELFENYAKETKLLDFLMSSSLHENVLKRISNIFSILFEKEEEPLEKLKNLYHRAEIAHLSEKADILELLANAMKSAKQESVIEFLNQITSDKISAELLSFLLKFIKNAVNNRQEIVSKVVKFLLSIYIKELNSIEDYHDDNETSSFPYSNSDSINPVNTIDMIENSISKLCELSQQISFDDGKRVMLSWLIALFTNGTLHERSYNTIKKLIKSVITLGEAEQNQILSICIKNNEIGLMVTVLKNSSVVLPQNGLSKLLSDPTGWEKLFSIINKRGSIFLDSINEELFNIFQNFDYTKATMIQFKVLRDALINNAIKDKNIDATISSCTKSKQNVYSNSNGNNNYTNNYDDILNISDDFIGPINENESKNQPNKNQKSSLRNKYSITKVMNPKINGLHMIYNFITLSSNVSDNNVSEAALAFLLELYGKASPIFFNDFGNEIAQVLKLIDLSNEQMTARYLNITNSMISESEKFMDITKFGIVRHKTKHKYDITITVIGKDIEFDLTCSPAITGLELEEIIAFKLEVQKTSLQLSYNGKADNILYGGTLSSYGIKEGSIINILNPDRLVKSTTIIDTCITKIISQDLILDRFYNLLKKEGITPELQKAVWKFMMLMPSVKNISFESLLDASTQMELRYILQVLKRLDNLDLHDDEYGIIFDMLCYKRIEYFALNDSLELIKGHLNFKQEETAVNFSSFLFDTLLDILNHNYSSHDKNESEQLINKHGELLICVIAYFTHRYPVFITNQIMKLSNQELNDIIKKLPKKLLIQMEPVFKATTNHSVLFSKLLNLFNDIKDNSNRLKEYFTLLMATFDNTCNVKSAIDICIQYFDTNLSIGSPLFDCICNLLATSFTFKPEFIREYDSIFQLLLDNLFLAQSTSTQDAIMLLLYLFKDQSEIYHNKLNDTLKAKFNIKTDRWCYDPAENMRSATGFAGLRNLRSTCYMNSVIQQLFFNKEFCLSVLKMRPEVEWIKELRNLFISLLKSKLYKVDTSKFVGTWRFYDDEPVNPGIQQDAIEFLLLLFDRINDEHFKGVQVNIMEGEENFRRESQDQFWALPLVVKNCKNFEDSFNSFLDKESLQGYFAEQLQKKIDVMRFTRVKTAPKYLVCHLKRFDYDMTTWRRIKLNNRFVFPQEFDLAPLTENQDTKIIYHLTGIVLHTGTADSGHYQSYINIDNKWYNFNDCSVSEANENKLLEESYGENSNQNTNSSIDDDFFENTFKSSAYLLFYEKKDNTTNTNTNTNNASVTHYLEDKQLINEIDENGYDKEIIKIINDENAEFVQMQSAFSTSMMNAILKVNDFEILFEYFINIFVHSKLSSFATKFSNHFIEVIRTQNKMAEASKKLLENVEEISNVFINSSDDDITQAAILIVSFIIENQQSLFEPLSKFVHILLEKVDSVISSYRVIHRFIDIAILFSNLHLEWCYQQNLPKRFIEIVKNSLKNTKSSIYLQNINFSSVFYFCARVLEHLSKESIDDLISIANLILQSTVQNEAYLFFLKKCIQEQYIDHEIFVDHLLNNKEVVSPTVAAAVLQIASDNDLVLSKLLNSSRISKSSIVDLCLNELNSKNEKNKLAMQKILLNSPNVPVKLITCDDPKACSSMEQVFLALFPSIPSLNGYNRAEQFLNSNFSSYDVSFTWKDPNFSIAIGQTYNDMTKLLYSCLDGIKGIVQDPKSVLNSPKLDKRYTHFLRVIYWMIHRTQIIIDTEHENNILLMFDFLNEINIVNDANLIELIRVCKVLQNKQPLIDNFVHITDCSLNRAINQRGIMLELLFAVYFESFESVFKQKPDLLNEVIIQPGFKCTFKAVANSKKLSTFNTFIRIVSDHKLDISNSLNENYDVFTTNHILMLLVALPFAKSFEITDEKLQVLITITFSQIIMTVSLTRQYESLVQNMAIALDYISGICESHSDENWEFEKLIQVSIDDVCNLPTVNNFHALEKPILRFIIAISKLSNSFKENSIVSLVKYPYGQVTACELALTANIATRIAVGEYFGKLPIDVIIEEVFNLLADFIETDGFSCHCEWIKLLVIQIEESEPKYTKFLQSINNFIED</sequence>
<dbReference type="OrthoDB" id="420187at2759"/>
<dbReference type="SUPFAM" id="SSF54001">
    <property type="entry name" value="Cysteine proteinases"/>
    <property type="match status" value="1"/>
</dbReference>
<dbReference type="GO" id="GO:0005829">
    <property type="term" value="C:cytosol"/>
    <property type="evidence" value="ECO:0007669"/>
    <property type="project" value="TreeGrafter"/>
</dbReference>
<protein>
    <recommendedName>
        <fullName evidence="1">USP domain-containing protein</fullName>
    </recommendedName>
</protein>
<gene>
    <name evidence="2" type="ORF">TRFO_29746</name>
</gene>
<feature type="domain" description="USP" evidence="1">
    <location>
        <begin position="1202"/>
        <end position="1499"/>
    </location>
</feature>
<dbReference type="InterPro" id="IPR001394">
    <property type="entry name" value="Peptidase_C19_UCH"/>
</dbReference>
<dbReference type="GeneID" id="94841662"/>
<organism evidence="2 3">
    <name type="scientific">Tritrichomonas foetus</name>
    <dbReference type="NCBI Taxonomy" id="1144522"/>
    <lineage>
        <taxon>Eukaryota</taxon>
        <taxon>Metamonada</taxon>
        <taxon>Parabasalia</taxon>
        <taxon>Tritrichomonadida</taxon>
        <taxon>Tritrichomonadidae</taxon>
        <taxon>Tritrichomonas</taxon>
    </lineage>
</organism>
<dbReference type="EMBL" id="MLAK01000845">
    <property type="protein sequence ID" value="OHT02988.1"/>
    <property type="molecule type" value="Genomic_DNA"/>
</dbReference>
<dbReference type="PANTHER" id="PTHR24006">
    <property type="entry name" value="UBIQUITIN CARBOXYL-TERMINAL HYDROLASE"/>
    <property type="match status" value="1"/>
</dbReference>
<dbReference type="SUPFAM" id="SSF54236">
    <property type="entry name" value="Ubiquitin-like"/>
    <property type="match status" value="1"/>
</dbReference>
<name>A0A1J4JZN0_9EUKA</name>
<dbReference type="GO" id="GO:0005634">
    <property type="term" value="C:nucleus"/>
    <property type="evidence" value="ECO:0007669"/>
    <property type="project" value="TreeGrafter"/>
</dbReference>
<dbReference type="InterPro" id="IPR050164">
    <property type="entry name" value="Peptidase_C19"/>
</dbReference>
<evidence type="ECO:0000313" key="3">
    <source>
        <dbReference type="Proteomes" id="UP000179807"/>
    </source>
</evidence>
<dbReference type="VEuPathDB" id="TrichDB:TRFO_29746"/>
<dbReference type="InterPro" id="IPR038765">
    <property type="entry name" value="Papain-like_cys_pep_sf"/>
</dbReference>
<dbReference type="RefSeq" id="XP_068356124.1">
    <property type="nucleotide sequence ID" value="XM_068506958.1"/>
</dbReference>
<dbReference type="PROSITE" id="PS00973">
    <property type="entry name" value="USP_2"/>
    <property type="match status" value="1"/>
</dbReference>
<dbReference type="InterPro" id="IPR028889">
    <property type="entry name" value="USP"/>
</dbReference>